<reference evidence="3 4" key="1">
    <citation type="submission" date="2019-05" db="EMBL/GenBank/DDBJ databases">
        <authorList>
            <person name="Qu J.-H."/>
        </authorList>
    </citation>
    <scope>NUCLEOTIDE SEQUENCE [LARGE SCALE GENOMIC DNA]</scope>
    <source>
        <strain evidence="3 4">NS28</strain>
    </source>
</reference>
<evidence type="ECO:0000313" key="4">
    <source>
        <dbReference type="Proteomes" id="UP000323994"/>
    </source>
</evidence>
<gene>
    <name evidence="3" type="ORF">FEM33_15840</name>
</gene>
<dbReference type="PANTHER" id="PTHR34988">
    <property type="entry name" value="PROTEIN, PUTATIVE-RELATED"/>
    <property type="match status" value="1"/>
</dbReference>
<keyword evidence="4" id="KW-1185">Reference proteome</keyword>
<sequence>MIVKSKYRKYCLAIILMASLRLGVQAQQYRSATAYGEPGKAPGMKVKLLSTTGEVKTYAIIFAKGDEAVSGMTEFAQKYKVKSAHYQAIGDALHIELGWFDYKRKEFLVIGVDSSEVTSFTGDIAWYKNKPVAHTHMTTSLRDGSVKGGHLLQLIVGPTLEVIVTVEPTPLYKKLNEEFQAGIIDPDIEE</sequence>
<dbReference type="Proteomes" id="UP000323994">
    <property type="component" value="Unassembled WGS sequence"/>
</dbReference>
<feature type="signal peptide" evidence="1">
    <location>
        <begin position="1"/>
        <end position="26"/>
    </location>
</feature>
<dbReference type="InterPro" id="IPR005175">
    <property type="entry name" value="PPC_dom"/>
</dbReference>
<comment type="caution">
    <text evidence="3">The sequence shown here is derived from an EMBL/GenBank/DDBJ whole genome shotgun (WGS) entry which is preliminary data.</text>
</comment>
<dbReference type="AlphaFoldDB" id="A0A5M8QU24"/>
<organism evidence="3 4">
    <name type="scientific">Dyadobacter flavalbus</name>
    <dbReference type="NCBI Taxonomy" id="2579942"/>
    <lineage>
        <taxon>Bacteria</taxon>
        <taxon>Pseudomonadati</taxon>
        <taxon>Bacteroidota</taxon>
        <taxon>Cytophagia</taxon>
        <taxon>Cytophagales</taxon>
        <taxon>Spirosomataceae</taxon>
        <taxon>Dyadobacter</taxon>
    </lineage>
</organism>
<dbReference type="CDD" id="cd11378">
    <property type="entry name" value="DUF296"/>
    <property type="match status" value="1"/>
</dbReference>
<accession>A0A5M8QU24</accession>
<evidence type="ECO:0000313" key="3">
    <source>
        <dbReference type="EMBL" id="KAA6438791.1"/>
    </source>
</evidence>
<evidence type="ECO:0000259" key="2">
    <source>
        <dbReference type="PROSITE" id="PS51742"/>
    </source>
</evidence>
<name>A0A5M8QU24_9BACT</name>
<feature type="domain" description="PPC" evidence="2">
    <location>
        <begin position="50"/>
        <end position="187"/>
    </location>
</feature>
<dbReference type="SUPFAM" id="SSF117856">
    <property type="entry name" value="AF0104/ALDC/Ptd012-like"/>
    <property type="match status" value="1"/>
</dbReference>
<protein>
    <submittedName>
        <fullName evidence="3">DUF296 domain-containing protein</fullName>
    </submittedName>
</protein>
<feature type="chain" id="PRO_5024358140" evidence="1">
    <location>
        <begin position="27"/>
        <end position="190"/>
    </location>
</feature>
<dbReference type="Gene3D" id="3.30.1330.80">
    <property type="entry name" value="Hypothetical protein, similar to alpha- acetolactate decarboxylase, domain 2"/>
    <property type="match status" value="1"/>
</dbReference>
<dbReference type="Pfam" id="PF03479">
    <property type="entry name" value="PCC"/>
    <property type="match status" value="1"/>
</dbReference>
<keyword evidence="1" id="KW-0732">Signal</keyword>
<proteinExistence type="predicted"/>
<dbReference type="EMBL" id="VBSN01000046">
    <property type="protein sequence ID" value="KAA6438791.1"/>
    <property type="molecule type" value="Genomic_DNA"/>
</dbReference>
<dbReference type="PANTHER" id="PTHR34988:SF1">
    <property type="entry name" value="DNA-BINDING PROTEIN"/>
    <property type="match status" value="1"/>
</dbReference>
<evidence type="ECO:0000256" key="1">
    <source>
        <dbReference type="SAM" id="SignalP"/>
    </source>
</evidence>
<dbReference type="PROSITE" id="PS51742">
    <property type="entry name" value="PPC"/>
    <property type="match status" value="1"/>
</dbReference>